<evidence type="ECO:0000313" key="2">
    <source>
        <dbReference type="EMBL" id="QJH96688.1"/>
    </source>
</evidence>
<proteinExistence type="predicted"/>
<sequence>MKFEFKGVEYYIDGFLATALDSLVHNIKKDWDVVVLITGDRTVRTGKSVLGMTVCAYLGAALKKLELNENAYTINDVYFNSSVMVEEAINKPKYSVNHYDEARESLAAIKTQKKIQQDIIDFFNECGQLNQFFVLVLPDFFTLKEDIAVARSEFLLNVYRTEEKKMVDLYKDGVKRPVVEFKRGRFEFFNREKKGKLYDKARMTKRKSYSLVKADFIGRFTNQYTLDKEKYLELKRNSLKRFKETHKKEDVKLLTETRKFLEIASFLTPKQLREMSLKLDRDEDYFRKSVERTKREADPILNEENKLKARKIGEIEGFP</sequence>
<organism evidence="1">
    <name type="scientific">viral metagenome</name>
    <dbReference type="NCBI Taxonomy" id="1070528"/>
    <lineage>
        <taxon>unclassified sequences</taxon>
        <taxon>metagenomes</taxon>
        <taxon>organismal metagenomes</taxon>
    </lineage>
</organism>
<dbReference type="AlphaFoldDB" id="A0A6H1ZYT4"/>
<protein>
    <submittedName>
        <fullName evidence="1">Uncharacterized protein</fullName>
    </submittedName>
</protein>
<gene>
    <name evidence="1" type="ORF">TM448A02716_0003</name>
    <name evidence="2" type="ORF">TM448B00795_0002</name>
</gene>
<dbReference type="EMBL" id="MT144659">
    <property type="protein sequence ID" value="QJH96688.1"/>
    <property type="molecule type" value="Genomic_DNA"/>
</dbReference>
<evidence type="ECO:0000313" key="1">
    <source>
        <dbReference type="EMBL" id="QJA52425.1"/>
    </source>
</evidence>
<accession>A0A6H1ZYT4</accession>
<reference evidence="1" key="1">
    <citation type="submission" date="2020-03" db="EMBL/GenBank/DDBJ databases">
        <title>The deep terrestrial virosphere.</title>
        <authorList>
            <person name="Holmfeldt K."/>
            <person name="Nilsson E."/>
            <person name="Simone D."/>
            <person name="Lopez-Fernandez M."/>
            <person name="Wu X."/>
            <person name="de Brujin I."/>
            <person name="Lundin D."/>
            <person name="Andersson A."/>
            <person name="Bertilsson S."/>
            <person name="Dopson M."/>
        </authorList>
    </citation>
    <scope>NUCLEOTIDE SEQUENCE</scope>
    <source>
        <strain evidence="1">TM448A02716</strain>
        <strain evidence="2">TM448B00795</strain>
    </source>
</reference>
<name>A0A6H1ZYT4_9ZZZZ</name>
<dbReference type="EMBL" id="MT144339">
    <property type="protein sequence ID" value="QJA52425.1"/>
    <property type="molecule type" value="Genomic_DNA"/>
</dbReference>